<feature type="domain" description="KAP NTPase" evidence="1">
    <location>
        <begin position="55"/>
        <end position="266"/>
    </location>
</feature>
<proteinExistence type="predicted"/>
<dbReference type="Gene3D" id="3.40.50.300">
    <property type="entry name" value="P-loop containing nucleotide triphosphate hydrolases"/>
    <property type="match status" value="1"/>
</dbReference>
<dbReference type="InterPro" id="IPR011646">
    <property type="entry name" value="KAP_P-loop"/>
</dbReference>
<evidence type="ECO:0000313" key="3">
    <source>
        <dbReference type="Proteomes" id="UP000239250"/>
    </source>
</evidence>
<name>A0A2S0NJ23_9MOLU</name>
<sequence length="500" mass="58528">MSDIETSCDTKQNEIIDKIKSIIEKSFEKLESLFDEETFTKNSAVMNKDHLINNLLINGSWGTGKTTLINKLKEKYKQSEKPYPTIFITLNVWKYELLPNITEALLCDFLVKINAKRKEDLNFKKIIKKINIKELMKSLAVLGTNVILERFAGLNLSHFGNSISSIVNSNNPFSYNNQIDLFIECLAKALKPKKKNEKFKLIVVFDEVDRCDESKILNILTIFKNILFQVNSPNIFFIACINKKQIEKILKYENESYIDKIFSNEIQIDGVIPFNDKVHNDYNVDCDDLIYVREWIKNLKISNHREAWKYILNNNEKVPKEQKQIQQLLNFIKNYIYFNINKIEKFDRNFLTPYQITQLLSDLDYFKLQNYKTILIDASKKSKGSLKSFFEILMKSDSIIIPSLVFGDNDKKMKIPLFLALLIDFENVTNILKTNPKYHDDELCLDISDFKKRGNWILWLFYSLAYNTNNSTTGNLINMDSGFEMFEKFTLEIADILDKN</sequence>
<dbReference type="Proteomes" id="UP000239250">
    <property type="component" value="Chromosome"/>
</dbReference>
<evidence type="ECO:0000259" key="1">
    <source>
        <dbReference type="Pfam" id="PF07693"/>
    </source>
</evidence>
<dbReference type="RefSeq" id="WP_303662354.1">
    <property type="nucleotide sequence ID" value="NZ_CP027019.1"/>
</dbReference>
<dbReference type="EMBL" id="CP027019">
    <property type="protein sequence ID" value="AVP49007.1"/>
    <property type="molecule type" value="Genomic_DNA"/>
</dbReference>
<dbReference type="AlphaFoldDB" id="A0A2S0NJ23"/>
<gene>
    <name evidence="2" type="ORF">C5T88_00170</name>
</gene>
<dbReference type="InterPro" id="IPR027417">
    <property type="entry name" value="P-loop_NTPase"/>
</dbReference>
<accession>A0A2S0NJ23</accession>
<reference evidence="3" key="1">
    <citation type="submission" date="2018-02" db="EMBL/GenBank/DDBJ databases">
        <title>Firefly genomes illuminate parallel origins of bioluminescence in beetles.</title>
        <authorList>
            <person name="Fallon T.R."/>
            <person name="Lower S.E.S."/>
            <person name="Behringer M."/>
            <person name="Weng J.-K."/>
        </authorList>
    </citation>
    <scope>NUCLEOTIDE SEQUENCE [LARGE SCALE GENOMIC DNA]</scope>
</reference>
<protein>
    <recommendedName>
        <fullName evidence="1">KAP NTPase domain-containing protein</fullName>
    </recommendedName>
</protein>
<dbReference type="Pfam" id="PF07693">
    <property type="entry name" value="KAP_NTPase"/>
    <property type="match status" value="1"/>
</dbReference>
<dbReference type="SUPFAM" id="SSF52540">
    <property type="entry name" value="P-loop containing nucleoside triphosphate hydrolases"/>
    <property type="match status" value="1"/>
</dbReference>
<organism evidence="2 3">
    <name type="scientific">Williamsoniiplasma luminosum</name>
    <dbReference type="NCBI Taxonomy" id="214888"/>
    <lineage>
        <taxon>Bacteria</taxon>
        <taxon>Bacillati</taxon>
        <taxon>Mycoplasmatota</taxon>
        <taxon>Mollicutes</taxon>
        <taxon>Entomoplasmatales</taxon>
        <taxon>Williamsoniiplasma</taxon>
    </lineage>
</organism>
<evidence type="ECO:0000313" key="2">
    <source>
        <dbReference type="EMBL" id="AVP49007.1"/>
    </source>
</evidence>